<comment type="caution">
    <text evidence="1">The sequence shown here is derived from an EMBL/GenBank/DDBJ whole genome shotgun (WGS) entry which is preliminary data.</text>
</comment>
<accession>A0A3R0QLT9</accession>
<organism evidence="1">
    <name type="scientific">Salmonella enterica</name>
    <name type="common">Salmonella choleraesuis</name>
    <dbReference type="NCBI Taxonomy" id="28901"/>
    <lineage>
        <taxon>Bacteria</taxon>
        <taxon>Pseudomonadati</taxon>
        <taxon>Pseudomonadota</taxon>
        <taxon>Gammaproteobacteria</taxon>
        <taxon>Enterobacterales</taxon>
        <taxon>Enterobacteriaceae</taxon>
        <taxon>Salmonella</taxon>
    </lineage>
</organism>
<dbReference type="Proteomes" id="UP000885264">
    <property type="component" value="Unassembled WGS sequence"/>
</dbReference>
<gene>
    <name evidence="1" type="ORF">DTA53_06610</name>
</gene>
<dbReference type="EMBL" id="RTRY01000004">
    <property type="protein sequence ID" value="MJX46596.1"/>
    <property type="molecule type" value="Genomic_DNA"/>
</dbReference>
<dbReference type="AlphaFoldDB" id="A0A3R0QLT9"/>
<proteinExistence type="predicted"/>
<evidence type="ECO:0000313" key="1">
    <source>
        <dbReference type="EMBL" id="MJX46596.1"/>
    </source>
</evidence>
<name>A0A3R0QLT9_SALER</name>
<sequence>MKAKFDNNGNLVISAESAAEKIALKLWIEKQISAGVISEDIFTNEPPTLIIQLKNFDVSEVV</sequence>
<protein>
    <submittedName>
        <fullName evidence="1">Uncharacterized protein</fullName>
    </submittedName>
</protein>
<reference evidence="1" key="1">
    <citation type="submission" date="2018-07" db="EMBL/GenBank/DDBJ databases">
        <authorList>
            <consortium name="GenomeTrakr network: Whole genome sequencing for foodborne pathogen traceback"/>
        </authorList>
    </citation>
    <scope>NUCLEOTIDE SEQUENCE [LARGE SCALE GENOMIC DNA]</scope>
    <source>
        <strain evidence="1">FDA00013282</strain>
    </source>
</reference>